<organism evidence="1">
    <name type="scientific">marine sediment metagenome</name>
    <dbReference type="NCBI Taxonomy" id="412755"/>
    <lineage>
        <taxon>unclassified sequences</taxon>
        <taxon>metagenomes</taxon>
        <taxon>ecological metagenomes</taxon>
    </lineage>
</organism>
<proteinExistence type="predicted"/>
<dbReference type="AlphaFoldDB" id="X0UK86"/>
<name>X0UK86_9ZZZZ</name>
<protein>
    <submittedName>
        <fullName evidence="1">Uncharacterized protein</fullName>
    </submittedName>
</protein>
<sequence>MSELMSEKEVKDIRWSRTSIDRKQANLADTCLALFDVARAANITIKTMFDWAVSSSHQAIMPDEVSDSITALAKVTRKVDGLLE</sequence>
<evidence type="ECO:0000313" key="1">
    <source>
        <dbReference type="EMBL" id="GAF88905.1"/>
    </source>
</evidence>
<accession>X0UK86</accession>
<comment type="caution">
    <text evidence="1">The sequence shown here is derived from an EMBL/GenBank/DDBJ whole genome shotgun (WGS) entry which is preliminary data.</text>
</comment>
<dbReference type="EMBL" id="BARS01019262">
    <property type="protein sequence ID" value="GAF88905.1"/>
    <property type="molecule type" value="Genomic_DNA"/>
</dbReference>
<reference evidence="1" key="1">
    <citation type="journal article" date="2014" name="Front. Microbiol.">
        <title>High frequency of phylogenetically diverse reductive dehalogenase-homologous genes in deep subseafloor sedimentary metagenomes.</title>
        <authorList>
            <person name="Kawai M."/>
            <person name="Futagami T."/>
            <person name="Toyoda A."/>
            <person name="Takaki Y."/>
            <person name="Nishi S."/>
            <person name="Hori S."/>
            <person name="Arai W."/>
            <person name="Tsubouchi T."/>
            <person name="Morono Y."/>
            <person name="Uchiyama I."/>
            <person name="Ito T."/>
            <person name="Fujiyama A."/>
            <person name="Inagaki F."/>
            <person name="Takami H."/>
        </authorList>
    </citation>
    <scope>NUCLEOTIDE SEQUENCE</scope>
    <source>
        <strain evidence="1">Expedition CK06-06</strain>
    </source>
</reference>
<gene>
    <name evidence="1" type="ORF">S01H1_31239</name>
</gene>